<evidence type="ECO:0000313" key="1">
    <source>
        <dbReference type="EMBL" id="KAJ0193244.1"/>
    </source>
</evidence>
<dbReference type="AlphaFoldDB" id="A0A9R1UTZ4"/>
<dbReference type="InterPro" id="IPR004252">
    <property type="entry name" value="Probable_transposase_24"/>
</dbReference>
<keyword evidence="2" id="KW-1185">Reference proteome</keyword>
<evidence type="ECO:0000313" key="2">
    <source>
        <dbReference type="Proteomes" id="UP000235145"/>
    </source>
</evidence>
<dbReference type="PANTHER" id="PTHR33144:SF16">
    <property type="entry name" value="OS02G0129000 PROTEIN"/>
    <property type="match status" value="1"/>
</dbReference>
<dbReference type="EMBL" id="NBSK02000008">
    <property type="protein sequence ID" value="KAJ0193244.1"/>
    <property type="molecule type" value="Genomic_DNA"/>
</dbReference>
<reference evidence="1 2" key="1">
    <citation type="journal article" date="2017" name="Nat. Commun.">
        <title>Genome assembly with in vitro proximity ligation data and whole-genome triplication in lettuce.</title>
        <authorList>
            <person name="Reyes-Chin-Wo S."/>
            <person name="Wang Z."/>
            <person name="Yang X."/>
            <person name="Kozik A."/>
            <person name="Arikit S."/>
            <person name="Song C."/>
            <person name="Xia L."/>
            <person name="Froenicke L."/>
            <person name="Lavelle D.O."/>
            <person name="Truco M.J."/>
            <person name="Xia R."/>
            <person name="Zhu S."/>
            <person name="Xu C."/>
            <person name="Xu H."/>
            <person name="Xu X."/>
            <person name="Cox K."/>
            <person name="Korf I."/>
            <person name="Meyers B.C."/>
            <person name="Michelmore R.W."/>
        </authorList>
    </citation>
    <scope>NUCLEOTIDE SEQUENCE [LARGE SCALE GENOMIC DNA]</scope>
    <source>
        <strain evidence="2">cv. Salinas</strain>
        <tissue evidence="1">Seedlings</tissue>
    </source>
</reference>
<sequence>MDHLKYANIENEIEVDDSDDDLGNVDDISTPKKRGPTLLHAVHTRNVNQREVIICNEYGQPDVVGKFSRFFGTIARTHSYAPLTCTSWHKVPHKDKIWEYVLGKYDVPDDAKTWVLRTIGNLYKVYKCRFKKKHFYQFKDNKTRWKNRPECIPQEEFSKLLVLWNKKDVAERCSRAKEIRKSLKNMHTAGPKSFARIRDEMKNEDPNKKFPTLSQMFERTRKRTDGHVYVDTYDDTANKIIIFRH</sequence>
<proteinExistence type="predicted"/>
<dbReference type="Pfam" id="PF03004">
    <property type="entry name" value="Transposase_24"/>
    <property type="match status" value="1"/>
</dbReference>
<accession>A0A9R1UTZ4</accession>
<comment type="caution">
    <text evidence="1">The sequence shown here is derived from an EMBL/GenBank/DDBJ whole genome shotgun (WGS) entry which is preliminary data.</text>
</comment>
<protein>
    <submittedName>
        <fullName evidence="1">Uncharacterized protein</fullName>
    </submittedName>
</protein>
<name>A0A9R1UTZ4_LACSA</name>
<dbReference type="Proteomes" id="UP000235145">
    <property type="component" value="Unassembled WGS sequence"/>
</dbReference>
<organism evidence="1 2">
    <name type="scientific">Lactuca sativa</name>
    <name type="common">Garden lettuce</name>
    <dbReference type="NCBI Taxonomy" id="4236"/>
    <lineage>
        <taxon>Eukaryota</taxon>
        <taxon>Viridiplantae</taxon>
        <taxon>Streptophyta</taxon>
        <taxon>Embryophyta</taxon>
        <taxon>Tracheophyta</taxon>
        <taxon>Spermatophyta</taxon>
        <taxon>Magnoliopsida</taxon>
        <taxon>eudicotyledons</taxon>
        <taxon>Gunneridae</taxon>
        <taxon>Pentapetalae</taxon>
        <taxon>asterids</taxon>
        <taxon>campanulids</taxon>
        <taxon>Asterales</taxon>
        <taxon>Asteraceae</taxon>
        <taxon>Cichorioideae</taxon>
        <taxon>Cichorieae</taxon>
        <taxon>Lactucinae</taxon>
        <taxon>Lactuca</taxon>
    </lineage>
</organism>
<dbReference type="PANTHER" id="PTHR33144">
    <property type="entry name" value="OS10G0409366 PROTEIN-RELATED"/>
    <property type="match status" value="1"/>
</dbReference>
<gene>
    <name evidence="1" type="ORF">LSAT_V11C800450190</name>
</gene>